<proteinExistence type="predicted"/>
<feature type="compositionally biased region" description="Polar residues" evidence="1">
    <location>
        <begin position="20"/>
        <end position="35"/>
    </location>
</feature>
<dbReference type="AlphaFoldDB" id="A0A2P2NYL8"/>
<dbReference type="EMBL" id="GGEC01067122">
    <property type="protein sequence ID" value="MBX47606.1"/>
    <property type="molecule type" value="Transcribed_RNA"/>
</dbReference>
<reference evidence="2" key="1">
    <citation type="submission" date="2018-02" db="EMBL/GenBank/DDBJ databases">
        <title>Rhizophora mucronata_Transcriptome.</title>
        <authorList>
            <person name="Meera S.P."/>
            <person name="Sreeshan A."/>
            <person name="Augustine A."/>
        </authorList>
    </citation>
    <scope>NUCLEOTIDE SEQUENCE</scope>
    <source>
        <tissue evidence="2">Leaf</tissue>
    </source>
</reference>
<evidence type="ECO:0000313" key="2">
    <source>
        <dbReference type="EMBL" id="MBX47606.1"/>
    </source>
</evidence>
<accession>A0A2P2NYL8</accession>
<protein>
    <submittedName>
        <fullName evidence="2">Uncharacterized protein</fullName>
    </submittedName>
</protein>
<evidence type="ECO:0000256" key="1">
    <source>
        <dbReference type="SAM" id="MobiDB-lite"/>
    </source>
</evidence>
<organism evidence="2">
    <name type="scientific">Rhizophora mucronata</name>
    <name type="common">Asiatic mangrove</name>
    <dbReference type="NCBI Taxonomy" id="61149"/>
    <lineage>
        <taxon>Eukaryota</taxon>
        <taxon>Viridiplantae</taxon>
        <taxon>Streptophyta</taxon>
        <taxon>Embryophyta</taxon>
        <taxon>Tracheophyta</taxon>
        <taxon>Spermatophyta</taxon>
        <taxon>Magnoliopsida</taxon>
        <taxon>eudicotyledons</taxon>
        <taxon>Gunneridae</taxon>
        <taxon>Pentapetalae</taxon>
        <taxon>rosids</taxon>
        <taxon>fabids</taxon>
        <taxon>Malpighiales</taxon>
        <taxon>Rhizophoraceae</taxon>
        <taxon>Rhizophora</taxon>
    </lineage>
</organism>
<feature type="compositionally biased region" description="Basic residues" evidence="1">
    <location>
        <begin position="1"/>
        <end position="14"/>
    </location>
</feature>
<sequence>MMHMSKQAKIKKLSKAAQIEPTQQTQSRSINEIRY</sequence>
<feature type="region of interest" description="Disordered" evidence="1">
    <location>
        <begin position="1"/>
        <end position="35"/>
    </location>
</feature>
<name>A0A2P2NYL8_RHIMU</name>